<proteinExistence type="predicted"/>
<evidence type="ECO:0000256" key="1">
    <source>
        <dbReference type="SAM" id="SignalP"/>
    </source>
</evidence>
<dbReference type="InterPro" id="IPR021533">
    <property type="entry name" value="PepSY-like"/>
</dbReference>
<keyword evidence="4" id="KW-1185">Reference proteome</keyword>
<dbReference type="OrthoDB" id="1048380at2"/>
<accession>A0A1M5GNC4</accession>
<dbReference type="Proteomes" id="UP000184480">
    <property type="component" value="Unassembled WGS sequence"/>
</dbReference>
<dbReference type="STRING" id="1346286.SAMN05444362_11475"/>
<dbReference type="Pfam" id="PF11396">
    <property type="entry name" value="PepSY_like"/>
    <property type="match status" value="3"/>
</dbReference>
<dbReference type="AlphaFoldDB" id="A0A1M5GNC4"/>
<dbReference type="EMBL" id="FQUC01000014">
    <property type="protein sequence ID" value="SHG05290.1"/>
    <property type="molecule type" value="Genomic_DNA"/>
</dbReference>
<reference evidence="4" key="1">
    <citation type="submission" date="2016-11" db="EMBL/GenBank/DDBJ databases">
        <authorList>
            <person name="Varghese N."/>
            <person name="Submissions S."/>
        </authorList>
    </citation>
    <scope>NUCLEOTIDE SEQUENCE [LARGE SCALE GENOMIC DNA]</scope>
    <source>
        <strain evidence="4">DSM 27370</strain>
    </source>
</reference>
<gene>
    <name evidence="3" type="ORF">SAMN05444362_11475</name>
</gene>
<dbReference type="SUPFAM" id="SSF160574">
    <property type="entry name" value="BT0923-like"/>
    <property type="match status" value="3"/>
</dbReference>
<organism evidence="3 4">
    <name type="scientific">Dysgonomonas macrotermitis</name>
    <dbReference type="NCBI Taxonomy" id="1346286"/>
    <lineage>
        <taxon>Bacteria</taxon>
        <taxon>Pseudomonadati</taxon>
        <taxon>Bacteroidota</taxon>
        <taxon>Bacteroidia</taxon>
        <taxon>Bacteroidales</taxon>
        <taxon>Dysgonomonadaceae</taxon>
        <taxon>Dysgonomonas</taxon>
    </lineage>
</organism>
<dbReference type="Gene3D" id="3.10.450.360">
    <property type="match status" value="3"/>
</dbReference>
<feature type="domain" description="Putative beta-lactamase-inhibitor-like PepSY-like" evidence="2">
    <location>
        <begin position="87"/>
        <end position="173"/>
    </location>
</feature>
<protein>
    <submittedName>
        <fullName evidence="3">Putative beta-lactamase-inhibitor-like, PepSY-like</fullName>
    </submittedName>
</protein>
<evidence type="ECO:0000259" key="2">
    <source>
        <dbReference type="Pfam" id="PF11396"/>
    </source>
</evidence>
<feature type="signal peptide" evidence="1">
    <location>
        <begin position="1"/>
        <end position="17"/>
    </location>
</feature>
<sequence>MKSLVTTLFLSSFILFSVGCSNDNNSDLIDGGTEVTGIQQSEIKLRIAEYYSAPSTSAQSVSNIQTEFDKKFPNATDVEWKASNNVYEIDFEISNVDYEAWYDSNANLLMYKYDIANGELPSAVSSAIASDYTGYTLDEAEKVYKGEIIGYYVDLKKNKTEVHAFYKEDGTFISKNLWEDDSVKPANDAETSTPEISGTLTDEATDALIAAYYSGNDTDILPANVPSAISSNFKTVFPNARDIDWETSANVYKVDFEINNVDYDAWYNSDGTLLAYRFDITKSSLPQSVQTAISDKFNGYTIEDVEKVIKANSAGYLVELENLNIEEDAYFTEDGTYISNSFYKASTSGDNTEEPVTTPEIPVDGNYTDDEIDALLASYQQGRDKDINAANVPVLVTTAFNSQFASARDIDWDYVGNVYKVDFEIANVDYEAWYVSDGTLLMYTQEVRYPTIASTVQNAVAAKYTEYKVDGCDYFQKGTIKGYIIELENKRTDAELIVIYKEDGAFISEITDY</sequence>
<feature type="domain" description="Putative beta-lactamase-inhibitor-like PepSY-like" evidence="2">
    <location>
        <begin position="418"/>
        <end position="507"/>
    </location>
</feature>
<feature type="chain" id="PRO_5009910513" evidence="1">
    <location>
        <begin position="18"/>
        <end position="513"/>
    </location>
</feature>
<evidence type="ECO:0000313" key="3">
    <source>
        <dbReference type="EMBL" id="SHG05290.1"/>
    </source>
</evidence>
<keyword evidence="1" id="KW-0732">Signal</keyword>
<feature type="domain" description="Putative beta-lactamase-inhibitor-like PepSY-like" evidence="2">
    <location>
        <begin position="251"/>
        <end position="337"/>
    </location>
</feature>
<evidence type="ECO:0000313" key="4">
    <source>
        <dbReference type="Proteomes" id="UP000184480"/>
    </source>
</evidence>
<dbReference type="PROSITE" id="PS51257">
    <property type="entry name" value="PROKAR_LIPOPROTEIN"/>
    <property type="match status" value="1"/>
</dbReference>
<name>A0A1M5GNC4_9BACT</name>
<dbReference type="RefSeq" id="WP_062181815.1">
    <property type="nucleotide sequence ID" value="NZ_BBXL01000014.1"/>
</dbReference>